<dbReference type="SUPFAM" id="SSF56281">
    <property type="entry name" value="Metallo-hydrolase/oxidoreductase"/>
    <property type="match status" value="1"/>
</dbReference>
<dbReference type="SMART" id="SM00849">
    <property type="entry name" value="Lactamase_B"/>
    <property type="match status" value="1"/>
</dbReference>
<organism evidence="2 3">
    <name type="scientific">Halorubellus litoreus</name>
    <dbReference type="NCBI Taxonomy" id="755308"/>
    <lineage>
        <taxon>Archaea</taxon>
        <taxon>Methanobacteriati</taxon>
        <taxon>Methanobacteriota</taxon>
        <taxon>Stenosarchaea group</taxon>
        <taxon>Halobacteria</taxon>
        <taxon>Halobacteriales</taxon>
        <taxon>Halorubellaceae</taxon>
        <taxon>Halorubellus</taxon>
    </lineage>
</organism>
<dbReference type="InterPro" id="IPR050662">
    <property type="entry name" value="Sec-metab_biosynth-thioest"/>
</dbReference>
<dbReference type="EMBL" id="JBHSXN010000003">
    <property type="protein sequence ID" value="MFC6954336.1"/>
    <property type="molecule type" value="Genomic_DNA"/>
</dbReference>
<dbReference type="Gene3D" id="3.60.15.10">
    <property type="entry name" value="Ribonuclease Z/Hydroxyacylglutathione hydrolase-like"/>
    <property type="match status" value="1"/>
</dbReference>
<dbReference type="InterPro" id="IPR001279">
    <property type="entry name" value="Metallo-B-lactamas"/>
</dbReference>
<reference evidence="2 3" key="1">
    <citation type="journal article" date="2019" name="Int. J. Syst. Evol. Microbiol.">
        <title>The Global Catalogue of Microorganisms (GCM) 10K type strain sequencing project: providing services to taxonomists for standard genome sequencing and annotation.</title>
        <authorList>
            <consortium name="The Broad Institute Genomics Platform"/>
            <consortium name="The Broad Institute Genome Sequencing Center for Infectious Disease"/>
            <person name="Wu L."/>
            <person name="Ma J."/>
        </authorList>
    </citation>
    <scope>NUCLEOTIDE SEQUENCE [LARGE SCALE GENOMIC DNA]</scope>
    <source>
        <strain evidence="2 3">GX26</strain>
    </source>
</reference>
<gene>
    <name evidence="2" type="ORF">ACFQGB_15845</name>
</gene>
<feature type="domain" description="Metallo-beta-lactamase" evidence="1">
    <location>
        <begin position="36"/>
        <end position="247"/>
    </location>
</feature>
<dbReference type="AlphaFoldDB" id="A0ABD5VH09"/>
<accession>A0ABD5VH09</accession>
<evidence type="ECO:0000259" key="1">
    <source>
        <dbReference type="SMART" id="SM00849"/>
    </source>
</evidence>
<evidence type="ECO:0000313" key="3">
    <source>
        <dbReference type="Proteomes" id="UP001596395"/>
    </source>
</evidence>
<comment type="caution">
    <text evidence="2">The sequence shown here is derived from an EMBL/GenBank/DDBJ whole genome shotgun (WGS) entry which is preliminary data.</text>
</comment>
<proteinExistence type="predicted"/>
<evidence type="ECO:0000313" key="2">
    <source>
        <dbReference type="EMBL" id="MFC6954336.1"/>
    </source>
</evidence>
<dbReference type="RefSeq" id="WP_336351288.1">
    <property type="nucleotide sequence ID" value="NZ_JAZAQL010000003.1"/>
</dbReference>
<dbReference type="Pfam" id="PF00753">
    <property type="entry name" value="Lactamase_B"/>
    <property type="match status" value="1"/>
</dbReference>
<dbReference type="Proteomes" id="UP001596395">
    <property type="component" value="Unassembled WGS sequence"/>
</dbReference>
<dbReference type="PANTHER" id="PTHR23131:SF4">
    <property type="entry name" value="METALLO-BETA-LACTAMASE SUPERFAMILY POTEIN"/>
    <property type="match status" value="1"/>
</dbReference>
<dbReference type="InterPro" id="IPR036866">
    <property type="entry name" value="RibonucZ/Hydroxyglut_hydro"/>
</dbReference>
<name>A0ABD5VH09_9EURY</name>
<keyword evidence="3" id="KW-1185">Reference proteome</keyword>
<sequence>MVDESSTADDAAVPANRERVERVQVSTAYGSGPEGGNSAWVLPDAGIVVDPGPPGDSAFDSLRDGLADVGLPVADVEDVLVTHWHVDHAGLAPRLADAADATLRLHERDAPIIADYATERARRVDRDAAALSRWGVPEEDVASLRNADSPSPLPDETPVEALAAGDAVGPLSVVETPGHTAGHVAFSLDAAVDGGRADSRVLVGDAVLRTVTPNVGGGDTRQTEPLADYRRALDRLAGAGWRALPGHGTAFDLAPRLAELRAHHRERAGLVADSLAELATAGDDTAGDAPGVTPWTVARDRFGDMSGYHVKFGAGEAFAHLQDLTDLGVAERVADDPLRFQARDVADVSGRIDDVWRREH</sequence>
<dbReference type="PANTHER" id="PTHR23131">
    <property type="entry name" value="ENDORIBONUCLEASE LACTB2"/>
    <property type="match status" value="1"/>
</dbReference>
<protein>
    <submittedName>
        <fullName evidence="2">MBL fold metallo-hydrolase</fullName>
    </submittedName>
</protein>